<dbReference type="EMBL" id="AYKW01000008">
    <property type="protein sequence ID" value="PIL33050.1"/>
    <property type="molecule type" value="Genomic_DNA"/>
</dbReference>
<protein>
    <submittedName>
        <fullName evidence="2">Uncharacterized protein</fullName>
    </submittedName>
</protein>
<organism evidence="2 3">
    <name type="scientific">Ganoderma sinense ZZ0214-1</name>
    <dbReference type="NCBI Taxonomy" id="1077348"/>
    <lineage>
        <taxon>Eukaryota</taxon>
        <taxon>Fungi</taxon>
        <taxon>Dikarya</taxon>
        <taxon>Basidiomycota</taxon>
        <taxon>Agaricomycotina</taxon>
        <taxon>Agaricomycetes</taxon>
        <taxon>Polyporales</taxon>
        <taxon>Polyporaceae</taxon>
        <taxon>Ganoderma</taxon>
    </lineage>
</organism>
<name>A0A2G8SGZ9_9APHY</name>
<sequence length="77" mass="7512">MLPAGPRPSPPLPSTICGHSTSSVASNRVVGDLPVPHTGLPPSRCRSGDGFGDSGTMAMNSAPSLRVGGSGDGDGVA</sequence>
<reference evidence="2 3" key="1">
    <citation type="journal article" date="2015" name="Sci. Rep.">
        <title>Chromosome-level genome map provides insights into diverse defense mechanisms in the medicinal fungus Ganoderma sinense.</title>
        <authorList>
            <person name="Zhu Y."/>
            <person name="Xu J."/>
            <person name="Sun C."/>
            <person name="Zhou S."/>
            <person name="Xu H."/>
            <person name="Nelson D.R."/>
            <person name="Qian J."/>
            <person name="Song J."/>
            <person name="Luo H."/>
            <person name="Xiang L."/>
            <person name="Li Y."/>
            <person name="Xu Z."/>
            <person name="Ji A."/>
            <person name="Wang L."/>
            <person name="Lu S."/>
            <person name="Hayward A."/>
            <person name="Sun W."/>
            <person name="Li X."/>
            <person name="Schwartz D.C."/>
            <person name="Wang Y."/>
            <person name="Chen S."/>
        </authorList>
    </citation>
    <scope>NUCLEOTIDE SEQUENCE [LARGE SCALE GENOMIC DNA]</scope>
    <source>
        <strain evidence="2 3">ZZ0214-1</strain>
    </source>
</reference>
<evidence type="ECO:0000256" key="1">
    <source>
        <dbReference type="SAM" id="MobiDB-lite"/>
    </source>
</evidence>
<gene>
    <name evidence="2" type="ORF">GSI_04499</name>
</gene>
<feature type="compositionally biased region" description="Gly residues" evidence="1">
    <location>
        <begin position="68"/>
        <end position="77"/>
    </location>
</feature>
<feature type="compositionally biased region" description="Polar residues" evidence="1">
    <location>
        <begin position="17"/>
        <end position="26"/>
    </location>
</feature>
<dbReference type="AlphaFoldDB" id="A0A2G8SGZ9"/>
<keyword evidence="3" id="KW-1185">Reference proteome</keyword>
<proteinExistence type="predicted"/>
<feature type="compositionally biased region" description="Pro residues" evidence="1">
    <location>
        <begin position="1"/>
        <end position="13"/>
    </location>
</feature>
<evidence type="ECO:0000313" key="2">
    <source>
        <dbReference type="EMBL" id="PIL33050.1"/>
    </source>
</evidence>
<evidence type="ECO:0000313" key="3">
    <source>
        <dbReference type="Proteomes" id="UP000230002"/>
    </source>
</evidence>
<feature type="region of interest" description="Disordered" evidence="1">
    <location>
        <begin position="1"/>
        <end position="77"/>
    </location>
</feature>
<dbReference type="Proteomes" id="UP000230002">
    <property type="component" value="Unassembled WGS sequence"/>
</dbReference>
<comment type="caution">
    <text evidence="2">The sequence shown here is derived from an EMBL/GenBank/DDBJ whole genome shotgun (WGS) entry which is preliminary data.</text>
</comment>
<accession>A0A2G8SGZ9</accession>